<evidence type="ECO:0000313" key="2">
    <source>
        <dbReference type="EMBL" id="KAJ7752912.1"/>
    </source>
</evidence>
<comment type="caution">
    <text evidence="2">The sequence shown here is derived from an EMBL/GenBank/DDBJ whole genome shotgun (WGS) entry which is preliminary data.</text>
</comment>
<reference evidence="2" key="1">
    <citation type="submission" date="2023-03" db="EMBL/GenBank/DDBJ databases">
        <title>Massive genome expansion in bonnet fungi (Mycena s.s.) driven by repeated elements and novel gene families across ecological guilds.</title>
        <authorList>
            <consortium name="Lawrence Berkeley National Laboratory"/>
            <person name="Harder C.B."/>
            <person name="Miyauchi S."/>
            <person name="Viragh M."/>
            <person name="Kuo A."/>
            <person name="Thoen E."/>
            <person name="Andreopoulos B."/>
            <person name="Lu D."/>
            <person name="Skrede I."/>
            <person name="Drula E."/>
            <person name="Henrissat B."/>
            <person name="Morin E."/>
            <person name="Kohler A."/>
            <person name="Barry K."/>
            <person name="LaButti K."/>
            <person name="Morin E."/>
            <person name="Salamov A."/>
            <person name="Lipzen A."/>
            <person name="Mereny Z."/>
            <person name="Hegedus B."/>
            <person name="Baldrian P."/>
            <person name="Stursova M."/>
            <person name="Weitz H."/>
            <person name="Taylor A."/>
            <person name="Grigoriev I.V."/>
            <person name="Nagy L.G."/>
            <person name="Martin F."/>
            <person name="Kauserud H."/>
        </authorList>
    </citation>
    <scope>NUCLEOTIDE SEQUENCE</scope>
    <source>
        <strain evidence="2">CBHHK182m</strain>
    </source>
</reference>
<dbReference type="EMBL" id="JARKIB010000057">
    <property type="protein sequence ID" value="KAJ7752912.1"/>
    <property type="molecule type" value="Genomic_DNA"/>
</dbReference>
<gene>
    <name evidence="2" type="ORF">B0H16DRAFT_781357</name>
</gene>
<evidence type="ECO:0008006" key="4">
    <source>
        <dbReference type="Google" id="ProtNLM"/>
    </source>
</evidence>
<dbReference type="Proteomes" id="UP001215598">
    <property type="component" value="Unassembled WGS sequence"/>
</dbReference>
<accession>A0AAD7IZE0</accession>
<evidence type="ECO:0000256" key="1">
    <source>
        <dbReference type="SAM" id="SignalP"/>
    </source>
</evidence>
<dbReference type="AlphaFoldDB" id="A0AAD7IZE0"/>
<keyword evidence="3" id="KW-1185">Reference proteome</keyword>
<name>A0AAD7IZE0_9AGAR</name>
<sequence>MDQRRRAISRTQDYWLLMISIAAIRTVHAWQRRNASLRCCPKRKGCGCMRYSGPIHAPQIALGACGRGTNHAKPKSYEAPSGTVPWPGAGFWCVGAQIGSEYASK</sequence>
<feature type="chain" id="PRO_5042281700" description="Secreted protein" evidence="1">
    <location>
        <begin position="30"/>
        <end position="105"/>
    </location>
</feature>
<keyword evidence="1" id="KW-0732">Signal</keyword>
<proteinExistence type="predicted"/>
<protein>
    <recommendedName>
        <fullName evidence="4">Secreted protein</fullName>
    </recommendedName>
</protein>
<organism evidence="2 3">
    <name type="scientific">Mycena metata</name>
    <dbReference type="NCBI Taxonomy" id="1033252"/>
    <lineage>
        <taxon>Eukaryota</taxon>
        <taxon>Fungi</taxon>
        <taxon>Dikarya</taxon>
        <taxon>Basidiomycota</taxon>
        <taxon>Agaricomycotina</taxon>
        <taxon>Agaricomycetes</taxon>
        <taxon>Agaricomycetidae</taxon>
        <taxon>Agaricales</taxon>
        <taxon>Marasmiineae</taxon>
        <taxon>Mycenaceae</taxon>
        <taxon>Mycena</taxon>
    </lineage>
</organism>
<feature type="signal peptide" evidence="1">
    <location>
        <begin position="1"/>
        <end position="29"/>
    </location>
</feature>
<evidence type="ECO:0000313" key="3">
    <source>
        <dbReference type="Proteomes" id="UP001215598"/>
    </source>
</evidence>